<feature type="transmembrane region" description="Helical" evidence="8">
    <location>
        <begin position="104"/>
        <end position="128"/>
    </location>
</feature>
<comment type="caution">
    <text evidence="10">The sequence shown here is derived from an EMBL/GenBank/DDBJ whole genome shotgun (WGS) entry which is preliminary data.</text>
</comment>
<evidence type="ECO:0000256" key="3">
    <source>
        <dbReference type="ARBA" id="ARBA00022679"/>
    </source>
</evidence>
<sequence>MRETLSIAMGVLSIVEAALLAACGLLAHFLLNPAWGPVGWYPAGSLALGVAAIPLLRLFGAYRVSQTHPLDPRVFQALVGWMAVFAVFLAFLNLTQTTEVFSRSWIVATFTLGVLALLLARAVALRYLRQLANAGRLGPRVAVIGRGQALHDVAQAVLRDPFGLARLIEAHDLGRDPEAAMQRLIATIRAGKVSEVLIALEEPNGTLEALIHPLKSEAVAVHLALPSSLRGVPVLGFDRPAGIPALALSEVPLSGWSSVVKRVEDLVLGALLLILAAPMMGLIALAILLAMGRPILFRQHRLGFNNNTFAVYKFRTMTTAEDGAVVPQARRDDPRITPLGRILRRTSLDELPQLMNVLRGDMSLVGPRPHAVSHNTHYAALIDGYLGRHRVKPGITGWAQVNGLRGETDTPDKMRRRLEYDLHYIENWSLLFDLRIIAQTITILLGDRNAY</sequence>
<keyword evidence="11" id="KW-1185">Reference proteome</keyword>
<dbReference type="Pfam" id="PF13727">
    <property type="entry name" value="CoA_binding_3"/>
    <property type="match status" value="1"/>
</dbReference>
<dbReference type="InterPro" id="IPR017473">
    <property type="entry name" value="Undecaprenyl-P_gluc_Ptfrase"/>
</dbReference>
<comment type="similarity">
    <text evidence="2">Belongs to the bacterial sugar transferase family.</text>
</comment>
<evidence type="ECO:0000259" key="9">
    <source>
        <dbReference type="Pfam" id="PF02397"/>
    </source>
</evidence>
<dbReference type="NCBIfam" id="TIGR03025">
    <property type="entry name" value="EPS_sugtrans"/>
    <property type="match status" value="1"/>
</dbReference>
<dbReference type="GO" id="GO:0016780">
    <property type="term" value="F:phosphotransferase activity, for other substituted phosphate groups"/>
    <property type="evidence" value="ECO:0007669"/>
    <property type="project" value="TreeGrafter"/>
</dbReference>
<evidence type="ECO:0000256" key="6">
    <source>
        <dbReference type="ARBA" id="ARBA00023136"/>
    </source>
</evidence>
<feature type="transmembrane region" description="Helical" evidence="8">
    <location>
        <begin position="266"/>
        <end position="291"/>
    </location>
</feature>
<dbReference type="RefSeq" id="WP_229836215.1">
    <property type="nucleotide sequence ID" value="NZ_BMZS01000001.1"/>
</dbReference>
<dbReference type="PANTHER" id="PTHR30576:SF0">
    <property type="entry name" value="UNDECAPRENYL-PHOSPHATE N-ACETYLGALACTOSAMINYL 1-PHOSPHATE TRANSFERASE-RELATED"/>
    <property type="match status" value="1"/>
</dbReference>
<dbReference type="InterPro" id="IPR017475">
    <property type="entry name" value="EPS_sugar_tfrase"/>
</dbReference>
<feature type="transmembrane region" description="Helical" evidence="8">
    <location>
        <begin position="43"/>
        <end position="62"/>
    </location>
</feature>
<name>A0A918XMV6_9PROT</name>
<evidence type="ECO:0000256" key="4">
    <source>
        <dbReference type="ARBA" id="ARBA00022692"/>
    </source>
</evidence>
<evidence type="ECO:0000256" key="5">
    <source>
        <dbReference type="ARBA" id="ARBA00022989"/>
    </source>
</evidence>
<evidence type="ECO:0000256" key="2">
    <source>
        <dbReference type="ARBA" id="ARBA00006464"/>
    </source>
</evidence>
<protein>
    <submittedName>
        <fullName evidence="10">Undecaprenyl-phosphate glucose phosphotransferase</fullName>
    </submittedName>
</protein>
<dbReference type="AlphaFoldDB" id="A0A918XMV6"/>
<keyword evidence="5 8" id="KW-1133">Transmembrane helix</keyword>
<keyword evidence="3" id="KW-0808">Transferase</keyword>
<keyword evidence="4 8" id="KW-0812">Transmembrane</keyword>
<keyword evidence="7" id="KW-0270">Exopolysaccharide synthesis</keyword>
<evidence type="ECO:0000256" key="1">
    <source>
        <dbReference type="ARBA" id="ARBA00004141"/>
    </source>
</evidence>
<keyword evidence="6 8" id="KW-0472">Membrane</keyword>
<comment type="subcellular location">
    <subcellularLocation>
        <location evidence="1">Membrane</location>
        <topology evidence="1">Multi-pass membrane protein</topology>
    </subcellularLocation>
</comment>
<dbReference type="GO" id="GO:0016020">
    <property type="term" value="C:membrane"/>
    <property type="evidence" value="ECO:0007669"/>
    <property type="project" value="UniProtKB-SubCell"/>
</dbReference>
<dbReference type="PANTHER" id="PTHR30576">
    <property type="entry name" value="COLANIC BIOSYNTHESIS UDP-GLUCOSE LIPID CARRIER TRANSFERASE"/>
    <property type="match status" value="1"/>
</dbReference>
<accession>A0A918XMV6</accession>
<dbReference type="GO" id="GO:0000271">
    <property type="term" value="P:polysaccharide biosynthetic process"/>
    <property type="evidence" value="ECO:0007669"/>
    <property type="project" value="UniProtKB-KW"/>
</dbReference>
<dbReference type="EMBL" id="BMZS01000001">
    <property type="protein sequence ID" value="GHD40357.1"/>
    <property type="molecule type" value="Genomic_DNA"/>
</dbReference>
<reference evidence="10" key="2">
    <citation type="submission" date="2020-09" db="EMBL/GenBank/DDBJ databases">
        <authorList>
            <person name="Sun Q."/>
            <person name="Kim S."/>
        </authorList>
    </citation>
    <scope>NUCLEOTIDE SEQUENCE</scope>
    <source>
        <strain evidence="10">KCTC 42651</strain>
    </source>
</reference>
<reference evidence="10" key="1">
    <citation type="journal article" date="2014" name="Int. J. Syst. Evol. Microbiol.">
        <title>Complete genome sequence of Corynebacterium casei LMG S-19264T (=DSM 44701T), isolated from a smear-ripened cheese.</title>
        <authorList>
            <consortium name="US DOE Joint Genome Institute (JGI-PGF)"/>
            <person name="Walter F."/>
            <person name="Albersmeier A."/>
            <person name="Kalinowski J."/>
            <person name="Ruckert C."/>
        </authorList>
    </citation>
    <scope>NUCLEOTIDE SEQUENCE</scope>
    <source>
        <strain evidence="10">KCTC 42651</strain>
    </source>
</reference>
<evidence type="ECO:0000313" key="11">
    <source>
        <dbReference type="Proteomes" id="UP000630353"/>
    </source>
</evidence>
<dbReference type="InterPro" id="IPR003362">
    <property type="entry name" value="Bact_transf"/>
</dbReference>
<proteinExistence type="inferred from homology"/>
<feature type="transmembrane region" description="Helical" evidence="8">
    <location>
        <begin position="74"/>
        <end position="92"/>
    </location>
</feature>
<gene>
    <name evidence="10" type="ORF">GCM10017083_03550</name>
</gene>
<evidence type="ECO:0000313" key="10">
    <source>
        <dbReference type="EMBL" id="GHD40357.1"/>
    </source>
</evidence>
<feature type="transmembrane region" description="Helical" evidence="8">
    <location>
        <begin position="7"/>
        <end position="31"/>
    </location>
</feature>
<dbReference type="NCBIfam" id="TIGR03023">
    <property type="entry name" value="WcaJ_sugtrans"/>
    <property type="match status" value="1"/>
</dbReference>
<dbReference type="Pfam" id="PF02397">
    <property type="entry name" value="Bac_transf"/>
    <property type="match status" value="1"/>
</dbReference>
<dbReference type="Proteomes" id="UP000630353">
    <property type="component" value="Unassembled WGS sequence"/>
</dbReference>
<feature type="domain" description="Bacterial sugar transferase" evidence="9">
    <location>
        <begin position="261"/>
        <end position="445"/>
    </location>
</feature>
<evidence type="ECO:0000256" key="7">
    <source>
        <dbReference type="ARBA" id="ARBA00023169"/>
    </source>
</evidence>
<evidence type="ECO:0000256" key="8">
    <source>
        <dbReference type="SAM" id="Phobius"/>
    </source>
</evidence>
<organism evidence="10 11">
    <name type="scientific">Thalassobaculum fulvum</name>
    <dbReference type="NCBI Taxonomy" id="1633335"/>
    <lineage>
        <taxon>Bacteria</taxon>
        <taxon>Pseudomonadati</taxon>
        <taxon>Pseudomonadota</taxon>
        <taxon>Alphaproteobacteria</taxon>
        <taxon>Rhodospirillales</taxon>
        <taxon>Thalassobaculaceae</taxon>
        <taxon>Thalassobaculum</taxon>
    </lineage>
</organism>